<evidence type="ECO:0000256" key="5">
    <source>
        <dbReference type="ARBA" id="ARBA00022840"/>
    </source>
</evidence>
<comment type="subunit">
    <text evidence="10">Homodimer.</text>
</comment>
<dbReference type="Pfam" id="PF13589">
    <property type="entry name" value="HATPase_c_3"/>
    <property type="match status" value="1"/>
</dbReference>
<proteinExistence type="inferred from homology"/>
<evidence type="ECO:0000259" key="12">
    <source>
        <dbReference type="SMART" id="SM00387"/>
    </source>
</evidence>
<dbReference type="GO" id="GO:0005524">
    <property type="term" value="F:ATP binding"/>
    <property type="evidence" value="ECO:0007669"/>
    <property type="project" value="UniProtKB-UniRule"/>
</dbReference>
<dbReference type="SMART" id="SM00387">
    <property type="entry name" value="HATPase_c"/>
    <property type="match status" value="1"/>
</dbReference>
<keyword evidence="3 10" id="KW-0963">Cytoplasm</keyword>
<feature type="binding site" evidence="11">
    <location>
        <position position="171"/>
    </location>
    <ligand>
        <name>ATP</name>
        <dbReference type="ChEBI" id="CHEBI:30616"/>
    </ligand>
</feature>
<dbReference type="InterPro" id="IPR020575">
    <property type="entry name" value="Hsp90_N"/>
</dbReference>
<dbReference type="PRINTS" id="PR00775">
    <property type="entry name" value="HEATSHOCK90"/>
</dbReference>
<feature type="binding site" evidence="11">
    <location>
        <begin position="99"/>
        <end position="100"/>
    </location>
    <ligand>
        <name>ATP</name>
        <dbReference type="ChEBI" id="CHEBI:30616"/>
    </ligand>
</feature>
<dbReference type="NCBIfam" id="NF003555">
    <property type="entry name" value="PRK05218.1"/>
    <property type="match status" value="1"/>
</dbReference>
<dbReference type="RefSeq" id="WP_161313956.1">
    <property type="nucleotide sequence ID" value="NZ_WTUW01000001.1"/>
</dbReference>
<name>A0A6L8W5H1_9PROT</name>
<feature type="domain" description="Histidine kinase/HSP90-like ATPase" evidence="12">
    <location>
        <begin position="26"/>
        <end position="181"/>
    </location>
</feature>
<protein>
    <recommendedName>
        <fullName evidence="9 10">Chaperone protein HtpG</fullName>
    </recommendedName>
    <alternativeName>
        <fullName evidence="10">Heat shock protein HtpG</fullName>
    </alternativeName>
    <alternativeName>
        <fullName evidence="10">High temperature protein G</fullName>
    </alternativeName>
</protein>
<feature type="binding site" evidence="11">
    <location>
        <position position="328"/>
    </location>
    <ligand>
        <name>ATP</name>
        <dbReference type="ChEBI" id="CHEBI:30616"/>
    </ligand>
</feature>
<evidence type="ECO:0000256" key="3">
    <source>
        <dbReference type="ARBA" id="ARBA00022490"/>
    </source>
</evidence>
<dbReference type="GO" id="GO:0005737">
    <property type="term" value="C:cytoplasm"/>
    <property type="evidence" value="ECO:0007669"/>
    <property type="project" value="UniProtKB-SubCell"/>
</dbReference>
<dbReference type="AlphaFoldDB" id="A0A6L8W5H1"/>
<dbReference type="FunFam" id="3.30.565.10:FF:000009">
    <property type="entry name" value="Molecular chaperone HtpG"/>
    <property type="match status" value="1"/>
</dbReference>
<keyword evidence="4 10" id="KW-0547">Nucleotide-binding</keyword>
<evidence type="ECO:0000256" key="2">
    <source>
        <dbReference type="ARBA" id="ARBA00008239"/>
    </source>
</evidence>
<feature type="binding site" evidence="11">
    <location>
        <position position="84"/>
    </location>
    <ligand>
        <name>ATP</name>
        <dbReference type="ChEBI" id="CHEBI:30616"/>
    </ligand>
</feature>
<evidence type="ECO:0000256" key="8">
    <source>
        <dbReference type="ARBA" id="ARBA00058590"/>
    </source>
</evidence>
<sequence length="625" mass="69637">MTEQTHEFQAEVAKLLDIVTHSLYSEKEIFLRELVSNASDACDRLRYEALTNPELIKDDPEFKITIAIDDKAQTLTIEDNGIGMSEQDMIENLGTIARSGTSRFSEQLTGDSAKDVTLIGQFGVGFYSAFMVADKVTVTSRRAGETAATVWSSEGQGAFATGSGTRESRGTQIVLHMRKEAKEFLEAARLRQIIKTYADHIAIPVTLKSTKEDEEDEILNTASALWTRQKSEITPEQYTEFYHHVGQAFDTPWLTLHSRAEGRIEYTMLLFVPEQPPFDLFNPDRKSKLKLYVKRVFITDDCEELIPAYLRFLRGVVDSEDLPLNVSREMLQHNPVLQKIRNGLVKKVLGELEKKAAKDAENFAKFWDNFGAVLKEGIYEDAVNGERILKMALFNNTATESRTNLNDYIGRMKEGQDAIYYITGEDLDALKSSPQLEGFAAKGIEVLLVADAVDSFWLSRTSEFDGKPFKSVTRGAADLDKIADTEEKSEEAEKTQPEELDSLIALFKTVLENKVKDVRVSSRLTGSPVCLVADDGDMDIHLEKLLKAHKQFGAGDSMRILELNPKHPLIKKLAAGAQKNGSSDAMTDAALLLLDQAHIVEGDPVADPVAFSKRMADFMANSLAI</sequence>
<accession>A0A6L8W5H1</accession>
<dbReference type="Gene3D" id="3.30.565.10">
    <property type="entry name" value="Histidine kinase-like ATPase, C-terminal domain"/>
    <property type="match status" value="1"/>
</dbReference>
<dbReference type="GO" id="GO:0016887">
    <property type="term" value="F:ATP hydrolysis activity"/>
    <property type="evidence" value="ECO:0007669"/>
    <property type="project" value="InterPro"/>
</dbReference>
<dbReference type="InterPro" id="IPR020568">
    <property type="entry name" value="Ribosomal_Su5_D2-typ_SF"/>
</dbReference>
<evidence type="ECO:0000313" key="13">
    <source>
        <dbReference type="EMBL" id="MZR29487.1"/>
    </source>
</evidence>
<evidence type="ECO:0000313" key="14">
    <source>
        <dbReference type="Proteomes" id="UP000476030"/>
    </source>
</evidence>
<reference evidence="13 14" key="1">
    <citation type="submission" date="2019-12" db="EMBL/GenBank/DDBJ databases">
        <title>Snethiella sp. nov. sp. isolated from sea sand.</title>
        <authorList>
            <person name="Kim J."/>
            <person name="Jeong S.E."/>
            <person name="Jung H.S."/>
            <person name="Jeon C.O."/>
        </authorList>
    </citation>
    <scope>NUCLEOTIDE SEQUENCE [LARGE SCALE GENOMIC DNA]</scope>
    <source>
        <strain evidence="13 14">DP05</strain>
    </source>
</reference>
<dbReference type="Gene3D" id="3.30.230.80">
    <property type="match status" value="1"/>
</dbReference>
<dbReference type="InterPro" id="IPR036890">
    <property type="entry name" value="HATPase_C_sf"/>
</dbReference>
<dbReference type="Pfam" id="PF00183">
    <property type="entry name" value="HSP90"/>
    <property type="match status" value="1"/>
</dbReference>
<keyword evidence="7 10" id="KW-0143">Chaperone</keyword>
<feature type="binding site" evidence="11">
    <location>
        <position position="33"/>
    </location>
    <ligand>
        <name>ATP</name>
        <dbReference type="ChEBI" id="CHEBI:30616"/>
    </ligand>
</feature>
<dbReference type="Gene3D" id="3.40.50.11260">
    <property type="match status" value="1"/>
</dbReference>
<dbReference type="SUPFAM" id="SSF110942">
    <property type="entry name" value="HSP90 C-terminal domain"/>
    <property type="match status" value="1"/>
</dbReference>
<comment type="function">
    <text evidence="8 10">Molecular chaperone. Has ATPase activity.</text>
</comment>
<keyword evidence="6 10" id="KW-0346">Stress response</keyword>
<feature type="region of interest" description="C" evidence="10">
    <location>
        <begin position="545"/>
        <end position="625"/>
    </location>
</feature>
<dbReference type="EMBL" id="WTUW01000001">
    <property type="protein sequence ID" value="MZR29487.1"/>
    <property type="molecule type" value="Genomic_DNA"/>
</dbReference>
<comment type="caution">
    <text evidence="13">The sequence shown here is derived from an EMBL/GenBank/DDBJ whole genome shotgun (WGS) entry which is preliminary data.</text>
</comment>
<feature type="binding site" evidence="11">
    <location>
        <position position="37"/>
    </location>
    <ligand>
        <name>ATP</name>
        <dbReference type="ChEBI" id="CHEBI:30616"/>
    </ligand>
</feature>
<organism evidence="13 14">
    <name type="scientific">Sneathiella litorea</name>
    <dbReference type="NCBI Taxonomy" id="2606216"/>
    <lineage>
        <taxon>Bacteria</taxon>
        <taxon>Pseudomonadati</taxon>
        <taxon>Pseudomonadota</taxon>
        <taxon>Alphaproteobacteria</taxon>
        <taxon>Sneathiellales</taxon>
        <taxon>Sneathiellaceae</taxon>
        <taxon>Sneathiella</taxon>
    </lineage>
</organism>
<comment type="subcellular location">
    <subcellularLocation>
        <location evidence="1 10">Cytoplasm</location>
    </subcellularLocation>
</comment>
<evidence type="ECO:0000256" key="6">
    <source>
        <dbReference type="ARBA" id="ARBA00023016"/>
    </source>
</evidence>
<gene>
    <name evidence="10 13" type="primary">htpG</name>
    <name evidence="13" type="ORF">GQE98_02450</name>
</gene>
<dbReference type="Proteomes" id="UP000476030">
    <property type="component" value="Unassembled WGS sequence"/>
</dbReference>
<dbReference type="GO" id="GO:0051082">
    <property type="term" value="F:unfolded protein binding"/>
    <property type="evidence" value="ECO:0007669"/>
    <property type="project" value="UniProtKB-UniRule"/>
</dbReference>
<evidence type="ECO:0000256" key="11">
    <source>
        <dbReference type="PIRSR" id="PIRSR002583-1"/>
    </source>
</evidence>
<dbReference type="Gene3D" id="1.20.120.790">
    <property type="entry name" value="Heat shock protein 90, C-terminal domain"/>
    <property type="match status" value="1"/>
</dbReference>
<dbReference type="FunFam" id="3.30.230.80:FF:000002">
    <property type="entry name" value="Molecular chaperone HtpG"/>
    <property type="match status" value="1"/>
</dbReference>
<dbReference type="SUPFAM" id="SSF55874">
    <property type="entry name" value="ATPase domain of HSP90 chaperone/DNA topoisomerase II/histidine kinase"/>
    <property type="match status" value="1"/>
</dbReference>
<dbReference type="InterPro" id="IPR001404">
    <property type="entry name" value="Hsp90_fam"/>
</dbReference>
<dbReference type="PANTHER" id="PTHR11528">
    <property type="entry name" value="HEAT SHOCK PROTEIN 90 FAMILY MEMBER"/>
    <property type="match status" value="1"/>
</dbReference>
<evidence type="ECO:0000256" key="9">
    <source>
        <dbReference type="ARBA" id="ARBA00070675"/>
    </source>
</evidence>
<dbReference type="GO" id="GO:0140662">
    <property type="term" value="F:ATP-dependent protein folding chaperone"/>
    <property type="evidence" value="ECO:0007669"/>
    <property type="project" value="InterPro"/>
</dbReference>
<dbReference type="PIRSF" id="PIRSF002583">
    <property type="entry name" value="Hsp90"/>
    <property type="match status" value="1"/>
</dbReference>
<feature type="binding site" evidence="11">
    <location>
        <begin position="121"/>
        <end position="126"/>
    </location>
    <ligand>
        <name>ATP</name>
        <dbReference type="ChEBI" id="CHEBI:30616"/>
    </ligand>
</feature>
<keyword evidence="14" id="KW-1185">Reference proteome</keyword>
<evidence type="ECO:0000256" key="4">
    <source>
        <dbReference type="ARBA" id="ARBA00022741"/>
    </source>
</evidence>
<comment type="similarity">
    <text evidence="2 10">Belongs to the heat shock protein 90 family.</text>
</comment>
<dbReference type="CDD" id="cd16927">
    <property type="entry name" value="HATPase_Hsp90-like"/>
    <property type="match status" value="1"/>
</dbReference>
<feature type="binding site" evidence="11">
    <location>
        <position position="92"/>
    </location>
    <ligand>
        <name>ATP</name>
        <dbReference type="ChEBI" id="CHEBI:30616"/>
    </ligand>
</feature>
<evidence type="ECO:0000256" key="7">
    <source>
        <dbReference type="ARBA" id="ARBA00023186"/>
    </source>
</evidence>
<dbReference type="InterPro" id="IPR003594">
    <property type="entry name" value="HATPase_dom"/>
</dbReference>
<evidence type="ECO:0000256" key="10">
    <source>
        <dbReference type="HAMAP-Rule" id="MF_00505"/>
    </source>
</evidence>
<dbReference type="SUPFAM" id="SSF54211">
    <property type="entry name" value="Ribosomal protein S5 domain 2-like"/>
    <property type="match status" value="1"/>
</dbReference>
<keyword evidence="5 10" id="KW-0067">ATP-binding</keyword>
<dbReference type="HAMAP" id="MF_00505">
    <property type="entry name" value="HSP90"/>
    <property type="match status" value="1"/>
</dbReference>
<feature type="region of interest" description="B" evidence="10">
    <location>
        <begin position="329"/>
        <end position="544"/>
    </location>
</feature>
<feature type="region of interest" description="A; substrate-binding" evidence="10">
    <location>
        <begin position="1"/>
        <end position="328"/>
    </location>
</feature>
<feature type="binding site" evidence="11">
    <location>
        <position position="79"/>
    </location>
    <ligand>
        <name>ATP</name>
        <dbReference type="ChEBI" id="CHEBI:30616"/>
    </ligand>
</feature>
<dbReference type="InterPro" id="IPR037196">
    <property type="entry name" value="HSP90_C"/>
</dbReference>
<evidence type="ECO:0000256" key="1">
    <source>
        <dbReference type="ARBA" id="ARBA00004496"/>
    </source>
</evidence>